<feature type="binding site" evidence="5">
    <location>
        <position position="207"/>
    </location>
    <ligand>
        <name>Zn(2+)</name>
        <dbReference type="ChEBI" id="CHEBI:29105"/>
    </ligand>
</feature>
<feature type="transmembrane region" description="Helical" evidence="6">
    <location>
        <begin position="120"/>
        <end position="140"/>
    </location>
</feature>
<keyword evidence="5" id="KW-0862">Zinc</keyword>
<protein>
    <submittedName>
        <fullName evidence="7">Hemolysin III</fullName>
    </submittedName>
</protein>
<evidence type="ECO:0000256" key="3">
    <source>
        <dbReference type="ARBA" id="ARBA00022989"/>
    </source>
</evidence>
<feature type="transmembrane region" description="Helical" evidence="6">
    <location>
        <begin position="31"/>
        <end position="50"/>
    </location>
</feature>
<dbReference type="STRING" id="1123357.SAMN02745244_03131"/>
<reference evidence="7 8" key="1">
    <citation type="submission" date="2016-11" db="EMBL/GenBank/DDBJ databases">
        <authorList>
            <person name="Jaros S."/>
            <person name="Januszkiewicz K."/>
            <person name="Wedrychowicz H."/>
        </authorList>
    </citation>
    <scope>NUCLEOTIDE SEQUENCE [LARGE SCALE GENOMIC DNA]</scope>
    <source>
        <strain evidence="7 8">DSM 12906</strain>
    </source>
</reference>
<dbReference type="InterPro" id="IPR004254">
    <property type="entry name" value="AdipoR/HlyIII-related"/>
</dbReference>
<proteinExistence type="predicted"/>
<name>A0A1M6LPJ6_9ACTN</name>
<feature type="binding site" evidence="5">
    <location>
        <position position="78"/>
    </location>
    <ligand>
        <name>Zn(2+)</name>
        <dbReference type="ChEBI" id="CHEBI:29105"/>
    </ligand>
</feature>
<sequence length="230" mass="24920">MTTTLHPNGAPMPTIDEPTIVHATKPRLRGWLHLGMAPVMLIVGIVFTIFAPTVEGRIGCGIYTLTAVQLFGTSAAYHRGNWSPKALAVFRRLDHANIFVFIAGSYTPLTLTLLTGTSRWSLLILIWSIAVLGVAFRIAWLSAPRWLYTLLYIAMGWAAVGWMGQFWATGGAAVVVLLIAGGVVYSLGAVAYATKKPQLSLKWFGFHEVFHSCTIIAAVLHAIAIGIAVF</sequence>
<evidence type="ECO:0000313" key="8">
    <source>
        <dbReference type="Proteomes" id="UP000184512"/>
    </source>
</evidence>
<dbReference type="AlphaFoldDB" id="A0A1M6LPJ6"/>
<dbReference type="GO" id="GO:0016020">
    <property type="term" value="C:membrane"/>
    <property type="evidence" value="ECO:0007669"/>
    <property type="project" value="UniProtKB-SubCell"/>
</dbReference>
<gene>
    <name evidence="7" type="ORF">SAMN02745244_03131</name>
</gene>
<dbReference type="EMBL" id="FQZG01000074">
    <property type="protein sequence ID" value="SHJ73103.1"/>
    <property type="molecule type" value="Genomic_DNA"/>
</dbReference>
<keyword evidence="8" id="KW-1185">Reference proteome</keyword>
<dbReference type="PANTHER" id="PTHR20855">
    <property type="entry name" value="ADIPOR/PROGESTIN RECEPTOR-RELATED"/>
    <property type="match status" value="1"/>
</dbReference>
<accession>A0A1M6LPJ6</accession>
<evidence type="ECO:0000256" key="2">
    <source>
        <dbReference type="ARBA" id="ARBA00022692"/>
    </source>
</evidence>
<keyword evidence="4 6" id="KW-0472">Membrane</keyword>
<feature type="binding site" evidence="5">
    <location>
        <position position="211"/>
    </location>
    <ligand>
        <name>Zn(2+)</name>
        <dbReference type="ChEBI" id="CHEBI:29105"/>
    </ligand>
</feature>
<evidence type="ECO:0000313" key="7">
    <source>
        <dbReference type="EMBL" id="SHJ73103.1"/>
    </source>
</evidence>
<keyword evidence="5" id="KW-0479">Metal-binding</keyword>
<dbReference type="Proteomes" id="UP000184512">
    <property type="component" value="Unassembled WGS sequence"/>
</dbReference>
<feature type="transmembrane region" description="Helical" evidence="6">
    <location>
        <begin position="206"/>
        <end position="229"/>
    </location>
</feature>
<evidence type="ECO:0000256" key="1">
    <source>
        <dbReference type="ARBA" id="ARBA00004141"/>
    </source>
</evidence>
<feature type="transmembrane region" description="Helical" evidence="6">
    <location>
        <begin position="56"/>
        <end position="77"/>
    </location>
</feature>
<feature type="transmembrane region" description="Helical" evidence="6">
    <location>
        <begin position="173"/>
        <end position="194"/>
    </location>
</feature>
<comment type="subcellular location">
    <subcellularLocation>
        <location evidence="1">Membrane</location>
        <topology evidence="1">Multi-pass membrane protein</topology>
    </subcellularLocation>
</comment>
<feature type="transmembrane region" description="Helical" evidence="6">
    <location>
        <begin position="147"/>
        <end position="167"/>
    </location>
</feature>
<keyword evidence="2 6" id="KW-0812">Transmembrane</keyword>
<dbReference type="PANTHER" id="PTHR20855:SF3">
    <property type="entry name" value="LD03007P"/>
    <property type="match status" value="1"/>
</dbReference>
<dbReference type="Pfam" id="PF03006">
    <property type="entry name" value="HlyIII"/>
    <property type="match status" value="1"/>
</dbReference>
<evidence type="ECO:0000256" key="5">
    <source>
        <dbReference type="PIRSR" id="PIRSR604254-1"/>
    </source>
</evidence>
<evidence type="ECO:0000256" key="4">
    <source>
        <dbReference type="ARBA" id="ARBA00023136"/>
    </source>
</evidence>
<keyword evidence="3 6" id="KW-1133">Transmembrane helix</keyword>
<feature type="transmembrane region" description="Helical" evidence="6">
    <location>
        <begin position="98"/>
        <end position="114"/>
    </location>
</feature>
<evidence type="ECO:0000256" key="6">
    <source>
        <dbReference type="SAM" id="Phobius"/>
    </source>
</evidence>
<organism evidence="7 8">
    <name type="scientific">Tessaracoccus bendigoensis DSM 12906</name>
    <dbReference type="NCBI Taxonomy" id="1123357"/>
    <lineage>
        <taxon>Bacteria</taxon>
        <taxon>Bacillati</taxon>
        <taxon>Actinomycetota</taxon>
        <taxon>Actinomycetes</taxon>
        <taxon>Propionibacteriales</taxon>
        <taxon>Propionibacteriaceae</taxon>
        <taxon>Tessaracoccus</taxon>
    </lineage>
</organism>
<dbReference type="GO" id="GO:0046872">
    <property type="term" value="F:metal ion binding"/>
    <property type="evidence" value="ECO:0007669"/>
    <property type="project" value="UniProtKB-KW"/>
</dbReference>